<sequence length="501" mass="55109">MKRSRNTKSVSWAPGVKLCQVKLFSLEDYPAEVGLRSEDHLQSRTSWMLHSENMESNNFPPGFEGSPFEKHLKKEPIQARRLKWKCPPKFFMSHNWQVVAGEESKEVEAQKIRETRVLEAVYPRPSAIPPSPSVSRDIESEHYDDSLTPIVPTNPIEEEESAVIPSNLTLPMNNTLVCPQPLASETMNSPTPKCSDPGAPTIEKPAHEILPKVGTDMIAAASTTLATLMKTNQQGSLIDTDLLIKILSDPKMIQKLIADHPPPVNPVSLPLANRVSEPANTGTAPVNVSKPVTPTVYPTVSKPDIQRPGNGSLYQVPNGVRPTLNNTLPPHPDNGMKPVVPSLALSCPEPNKVLPTKQANGNLYGGPLNQVRPALSAMPAQPIKAPISSFTAMEAKPVKDANYYKNLIRQHGGEKQEPREQHMLGQKGEHHSLVQNIKHGEMKPKSKKRCIYFNGPKGCRNGVSCPFQHDVSYQWRTGSSIIEEFPSAKRMRLGGEITGGI</sequence>
<dbReference type="RefSeq" id="XP_018805502.2">
    <property type="nucleotide sequence ID" value="XM_018949957.2"/>
</dbReference>
<organism evidence="1 2">
    <name type="scientific">Juglans regia</name>
    <name type="common">English walnut</name>
    <dbReference type="NCBI Taxonomy" id="51240"/>
    <lineage>
        <taxon>Eukaryota</taxon>
        <taxon>Viridiplantae</taxon>
        <taxon>Streptophyta</taxon>
        <taxon>Embryophyta</taxon>
        <taxon>Tracheophyta</taxon>
        <taxon>Spermatophyta</taxon>
        <taxon>Magnoliopsida</taxon>
        <taxon>eudicotyledons</taxon>
        <taxon>Gunneridae</taxon>
        <taxon>Pentapetalae</taxon>
        <taxon>rosids</taxon>
        <taxon>fabids</taxon>
        <taxon>Fagales</taxon>
        <taxon>Juglandaceae</taxon>
        <taxon>Juglans</taxon>
    </lineage>
</organism>
<proteinExistence type="predicted"/>
<dbReference type="STRING" id="51240.A0A2I4DEC9"/>
<gene>
    <name evidence="2" type="primary">LOC108979297</name>
</gene>
<dbReference type="KEGG" id="jre:108979297"/>
<dbReference type="GeneID" id="108979297"/>
<dbReference type="PANTHER" id="PTHR33400:SF9">
    <property type="entry name" value="C3H1-TYPE DOMAIN-CONTAINING PROTEIN"/>
    <property type="match status" value="1"/>
</dbReference>
<dbReference type="OrthoDB" id="1928519at2759"/>
<dbReference type="AlphaFoldDB" id="A0A2I4DEC9"/>
<evidence type="ECO:0000313" key="2">
    <source>
        <dbReference type="RefSeq" id="XP_018805502.2"/>
    </source>
</evidence>
<dbReference type="PANTHER" id="PTHR33400">
    <property type="entry name" value="ZINC FINGER CCCH DOMAIN-CONTAINING PROTEIN 6-RELATED"/>
    <property type="match status" value="1"/>
</dbReference>
<accession>A0A2I4DEC9</accession>
<name>A0A2I4DEC9_JUGRE</name>
<dbReference type="GO" id="GO:0046872">
    <property type="term" value="F:metal ion binding"/>
    <property type="evidence" value="ECO:0007669"/>
    <property type="project" value="InterPro"/>
</dbReference>
<reference evidence="2" key="1">
    <citation type="submission" date="2025-08" db="UniProtKB">
        <authorList>
            <consortium name="RefSeq"/>
        </authorList>
    </citation>
    <scope>IDENTIFICATION</scope>
    <source>
        <tissue evidence="2">Leaves</tissue>
    </source>
</reference>
<protein>
    <submittedName>
        <fullName evidence="2">Zinc finger CCCH domain-containing protein 6-like</fullName>
    </submittedName>
</protein>
<dbReference type="Gramene" id="Jr08_17340_p1">
    <property type="protein sequence ID" value="cds.Jr08_17340_p1"/>
    <property type="gene ID" value="Jr08_17340"/>
</dbReference>
<dbReference type="Proteomes" id="UP000235220">
    <property type="component" value="Chromosome 8"/>
</dbReference>
<evidence type="ECO:0000313" key="1">
    <source>
        <dbReference type="Proteomes" id="UP000235220"/>
    </source>
</evidence>
<keyword evidence="1" id="KW-1185">Reference proteome</keyword>
<dbReference type="PROSITE" id="PS50103">
    <property type="entry name" value="ZF_C3H1"/>
    <property type="match status" value="1"/>
</dbReference>
<dbReference type="InterPro" id="IPR000571">
    <property type="entry name" value="Znf_CCCH"/>
</dbReference>